<feature type="region of interest" description="Disordered" evidence="1">
    <location>
        <begin position="1"/>
        <end position="21"/>
    </location>
</feature>
<proteinExistence type="predicted"/>
<evidence type="ECO:0000313" key="4">
    <source>
        <dbReference type="Proteomes" id="UP001556631"/>
    </source>
</evidence>
<dbReference type="EMBL" id="JBFPJR010000037">
    <property type="protein sequence ID" value="MEX0429246.1"/>
    <property type="molecule type" value="Genomic_DNA"/>
</dbReference>
<dbReference type="Pfam" id="PF24696">
    <property type="entry name" value="UGSC"/>
    <property type="match status" value="1"/>
</dbReference>
<evidence type="ECO:0000259" key="2">
    <source>
        <dbReference type="Pfam" id="PF24696"/>
    </source>
</evidence>
<sequence length="179" mass="19101">MTGREMLLDPTGMDERTADGTLAPRPVTLRGLTIGLLDNTKPNATALLRAIEAQLRQRTEIGETRLYTKDYFGTPVKDELLTQIAAECDVVITAVGDCGSCSAATVADGILFEREGVPAVSIVSDSFFMSGRAMAKVQGFPGFEFLAAAHPVASLDDDGLRQRAETLTPDVLRVLGVEA</sequence>
<dbReference type="RefSeq" id="WP_367995213.1">
    <property type="nucleotide sequence ID" value="NZ_JBFPJR010000037.1"/>
</dbReference>
<name>A0ABV3T210_9ACTN</name>
<gene>
    <name evidence="3" type="ORF">AB3X52_16605</name>
</gene>
<dbReference type="InterPro" id="IPR057767">
    <property type="entry name" value="UGSC-like_dom"/>
</dbReference>
<reference evidence="3 4" key="1">
    <citation type="submission" date="2024-07" db="EMBL/GenBank/DDBJ databases">
        <authorList>
            <person name="Lee S."/>
            <person name="Kang M."/>
        </authorList>
    </citation>
    <scope>NUCLEOTIDE SEQUENCE [LARGE SCALE GENOMIC DNA]</scope>
    <source>
        <strain evidence="3 4">DS6</strain>
    </source>
</reference>
<dbReference type="InterPro" id="IPR049831">
    <property type="entry name" value="UGSC_seleno"/>
</dbReference>
<dbReference type="NCBIfam" id="NF041046">
    <property type="entry name" value="UGSC_fam"/>
    <property type="match status" value="1"/>
</dbReference>
<evidence type="ECO:0000313" key="3">
    <source>
        <dbReference type="EMBL" id="MEX0429246.1"/>
    </source>
</evidence>
<evidence type="ECO:0000256" key="1">
    <source>
        <dbReference type="SAM" id="MobiDB-lite"/>
    </source>
</evidence>
<organism evidence="3 4">
    <name type="scientific">Nocardioides eburneus</name>
    <dbReference type="NCBI Taxonomy" id="3231482"/>
    <lineage>
        <taxon>Bacteria</taxon>
        <taxon>Bacillati</taxon>
        <taxon>Actinomycetota</taxon>
        <taxon>Actinomycetes</taxon>
        <taxon>Propionibacteriales</taxon>
        <taxon>Nocardioidaceae</taxon>
        <taxon>Nocardioides</taxon>
    </lineage>
</organism>
<dbReference type="Proteomes" id="UP001556631">
    <property type="component" value="Unassembled WGS sequence"/>
</dbReference>
<protein>
    <submittedName>
        <fullName evidence="3">UGSC family (Seleno)protein</fullName>
    </submittedName>
</protein>
<feature type="domain" description="UGSC-like" evidence="2">
    <location>
        <begin position="7"/>
        <end position="176"/>
    </location>
</feature>
<accession>A0ABV3T210</accession>
<keyword evidence="4" id="KW-1185">Reference proteome</keyword>
<comment type="caution">
    <text evidence="3">The sequence shown here is derived from an EMBL/GenBank/DDBJ whole genome shotgun (WGS) entry which is preliminary data.</text>
</comment>